<feature type="transmembrane region" description="Helical" evidence="13">
    <location>
        <begin position="12"/>
        <end position="34"/>
    </location>
</feature>
<evidence type="ECO:0000256" key="3">
    <source>
        <dbReference type="ARBA" id="ARBA00007931"/>
    </source>
</evidence>
<evidence type="ECO:0000256" key="11">
    <source>
        <dbReference type="ARBA" id="ARBA00023049"/>
    </source>
</evidence>
<keyword evidence="9" id="KW-0862">Zinc</keyword>
<evidence type="ECO:0000256" key="8">
    <source>
        <dbReference type="ARBA" id="ARBA00022801"/>
    </source>
</evidence>
<name>A0ABM8Q1C0_9BACT</name>
<organism evidence="15 16">
    <name type="scientific">Campylobacter suis</name>
    <dbReference type="NCBI Taxonomy" id="2790657"/>
    <lineage>
        <taxon>Bacteria</taxon>
        <taxon>Pseudomonadati</taxon>
        <taxon>Campylobacterota</taxon>
        <taxon>Epsilonproteobacteria</taxon>
        <taxon>Campylobacterales</taxon>
        <taxon>Campylobacteraceae</taxon>
        <taxon>Campylobacter</taxon>
    </lineage>
</organism>
<feature type="transmembrane region" description="Helical" evidence="13">
    <location>
        <begin position="55"/>
        <end position="78"/>
    </location>
</feature>
<reference evidence="15 16" key="1">
    <citation type="submission" date="2020-11" db="EMBL/GenBank/DDBJ databases">
        <authorList>
            <person name="Peeters C."/>
        </authorList>
    </citation>
    <scope>NUCLEOTIDE SEQUENCE [LARGE SCALE GENOMIC DNA]</scope>
    <source>
        <strain evidence="15 16">LMG 8286</strain>
    </source>
</reference>
<keyword evidence="11" id="KW-0482">Metalloprotease</keyword>
<evidence type="ECO:0000259" key="14">
    <source>
        <dbReference type="Pfam" id="PF02163"/>
    </source>
</evidence>
<evidence type="ECO:0000256" key="7">
    <source>
        <dbReference type="ARBA" id="ARBA00022723"/>
    </source>
</evidence>
<evidence type="ECO:0000256" key="4">
    <source>
        <dbReference type="ARBA" id="ARBA00022475"/>
    </source>
</evidence>
<keyword evidence="7" id="KW-0479">Metal-binding</keyword>
<comment type="cofactor">
    <cofactor evidence="1">
        <name>Zn(2+)</name>
        <dbReference type="ChEBI" id="CHEBI:29105"/>
    </cofactor>
</comment>
<evidence type="ECO:0000256" key="5">
    <source>
        <dbReference type="ARBA" id="ARBA00022670"/>
    </source>
</evidence>
<evidence type="ECO:0000313" key="16">
    <source>
        <dbReference type="Proteomes" id="UP000789359"/>
    </source>
</evidence>
<comment type="similarity">
    <text evidence="3">Belongs to the peptidase M50B family.</text>
</comment>
<feature type="domain" description="Peptidase M50" evidence="14">
    <location>
        <begin position="130"/>
        <end position="179"/>
    </location>
</feature>
<feature type="transmembrane region" description="Helical" evidence="13">
    <location>
        <begin position="98"/>
        <end position="119"/>
    </location>
</feature>
<dbReference type="InterPro" id="IPR044537">
    <property type="entry name" value="Rip2-like"/>
</dbReference>
<comment type="subcellular location">
    <subcellularLocation>
        <location evidence="2">Cell membrane</location>
        <topology evidence="2">Multi-pass membrane protein</topology>
    </subcellularLocation>
</comment>
<keyword evidence="4" id="KW-1003">Cell membrane</keyword>
<evidence type="ECO:0000256" key="2">
    <source>
        <dbReference type="ARBA" id="ARBA00004651"/>
    </source>
</evidence>
<sequence length="214" mass="23884">MDFTNFDPIFALLLLAALIIAIVGHEIMHGWVAFKFGDSTAKNLGRLSPNPIKHVDPIGTILVPALLYFTTGFCFGWAKPVPVNMSVVLRNGGYKADVFVALAGIFYNIFLAILFLFLLKNFASHFNELSVQFIFLLFSVNLFLGLFNLYPFPPLDGFKAVIYILCMLGLKNLADKLYSAERWGMVVLIVVIISPISQYVFAPIHSVFKLLVTL</sequence>
<keyword evidence="10 13" id="KW-1133">Transmembrane helix</keyword>
<keyword evidence="16" id="KW-1185">Reference proteome</keyword>
<gene>
    <name evidence="15" type="ORF">LMG8286_00417</name>
</gene>
<proteinExistence type="inferred from homology"/>
<dbReference type="InterPro" id="IPR052348">
    <property type="entry name" value="Metallopeptidase_M50B"/>
</dbReference>
<dbReference type="PANTHER" id="PTHR35864">
    <property type="entry name" value="ZINC METALLOPROTEASE MJ0611-RELATED"/>
    <property type="match status" value="1"/>
</dbReference>
<evidence type="ECO:0000256" key="13">
    <source>
        <dbReference type="SAM" id="Phobius"/>
    </source>
</evidence>
<feature type="transmembrane region" description="Helical" evidence="13">
    <location>
        <begin position="186"/>
        <end position="208"/>
    </location>
</feature>
<dbReference type="PANTHER" id="PTHR35864:SF1">
    <property type="entry name" value="ZINC METALLOPROTEASE YWHC-RELATED"/>
    <property type="match status" value="1"/>
</dbReference>
<keyword evidence="8" id="KW-0378">Hydrolase</keyword>
<dbReference type="EMBL" id="CAJHOE010000001">
    <property type="protein sequence ID" value="CAD7286584.1"/>
    <property type="molecule type" value="Genomic_DNA"/>
</dbReference>
<keyword evidence="12 13" id="KW-0472">Membrane</keyword>
<accession>A0ABM8Q1C0</accession>
<evidence type="ECO:0000256" key="12">
    <source>
        <dbReference type="ARBA" id="ARBA00023136"/>
    </source>
</evidence>
<keyword evidence="6 13" id="KW-0812">Transmembrane</keyword>
<keyword evidence="5" id="KW-0645">Protease</keyword>
<evidence type="ECO:0000313" key="15">
    <source>
        <dbReference type="EMBL" id="CAD7286584.1"/>
    </source>
</evidence>
<evidence type="ECO:0000256" key="10">
    <source>
        <dbReference type="ARBA" id="ARBA00022989"/>
    </source>
</evidence>
<dbReference type="Proteomes" id="UP000789359">
    <property type="component" value="Unassembled WGS sequence"/>
</dbReference>
<protein>
    <recommendedName>
        <fullName evidence="14">Peptidase M50 domain-containing protein</fullName>
    </recommendedName>
</protein>
<evidence type="ECO:0000256" key="6">
    <source>
        <dbReference type="ARBA" id="ARBA00022692"/>
    </source>
</evidence>
<dbReference type="CDD" id="cd06158">
    <property type="entry name" value="S2P-M50_like_1"/>
    <property type="match status" value="1"/>
</dbReference>
<comment type="caution">
    <text evidence="15">The sequence shown here is derived from an EMBL/GenBank/DDBJ whole genome shotgun (WGS) entry which is preliminary data.</text>
</comment>
<evidence type="ECO:0000256" key="1">
    <source>
        <dbReference type="ARBA" id="ARBA00001947"/>
    </source>
</evidence>
<dbReference type="Pfam" id="PF02163">
    <property type="entry name" value="Peptidase_M50"/>
    <property type="match status" value="1"/>
</dbReference>
<dbReference type="InterPro" id="IPR008915">
    <property type="entry name" value="Peptidase_M50"/>
</dbReference>
<feature type="transmembrane region" description="Helical" evidence="13">
    <location>
        <begin position="131"/>
        <end position="151"/>
    </location>
</feature>
<evidence type="ECO:0000256" key="9">
    <source>
        <dbReference type="ARBA" id="ARBA00022833"/>
    </source>
</evidence>
<dbReference type="RefSeq" id="WP_230056203.1">
    <property type="nucleotide sequence ID" value="NZ_CAJHOE010000001.1"/>
</dbReference>